<dbReference type="AlphaFoldDB" id="A0A5B7HBD5"/>
<proteinExistence type="predicted"/>
<protein>
    <submittedName>
        <fullName evidence="1">Uncharacterized protein</fullName>
    </submittedName>
</protein>
<reference evidence="1 2" key="1">
    <citation type="submission" date="2019-05" db="EMBL/GenBank/DDBJ databases">
        <title>Another draft genome of Portunus trituberculatus and its Hox gene families provides insights of decapod evolution.</title>
        <authorList>
            <person name="Jeong J.-H."/>
            <person name="Song I."/>
            <person name="Kim S."/>
            <person name="Choi T."/>
            <person name="Kim D."/>
            <person name="Ryu S."/>
            <person name="Kim W."/>
        </authorList>
    </citation>
    <scope>NUCLEOTIDE SEQUENCE [LARGE SCALE GENOMIC DNA]</scope>
    <source>
        <tissue evidence="1">Muscle</tissue>
    </source>
</reference>
<evidence type="ECO:0000313" key="1">
    <source>
        <dbReference type="EMBL" id="MPC66945.1"/>
    </source>
</evidence>
<gene>
    <name evidence="1" type="ORF">E2C01_061104</name>
</gene>
<sequence>MWTRICCSTWLVWRRPLVKHSRRLWFRSLRRQLRFSSK</sequence>
<evidence type="ECO:0000313" key="2">
    <source>
        <dbReference type="Proteomes" id="UP000324222"/>
    </source>
</evidence>
<keyword evidence="2" id="KW-1185">Reference proteome</keyword>
<accession>A0A5B7HBD5</accession>
<organism evidence="1 2">
    <name type="scientific">Portunus trituberculatus</name>
    <name type="common">Swimming crab</name>
    <name type="synonym">Neptunus trituberculatus</name>
    <dbReference type="NCBI Taxonomy" id="210409"/>
    <lineage>
        <taxon>Eukaryota</taxon>
        <taxon>Metazoa</taxon>
        <taxon>Ecdysozoa</taxon>
        <taxon>Arthropoda</taxon>
        <taxon>Crustacea</taxon>
        <taxon>Multicrustacea</taxon>
        <taxon>Malacostraca</taxon>
        <taxon>Eumalacostraca</taxon>
        <taxon>Eucarida</taxon>
        <taxon>Decapoda</taxon>
        <taxon>Pleocyemata</taxon>
        <taxon>Brachyura</taxon>
        <taxon>Eubrachyura</taxon>
        <taxon>Portunoidea</taxon>
        <taxon>Portunidae</taxon>
        <taxon>Portuninae</taxon>
        <taxon>Portunus</taxon>
    </lineage>
</organism>
<dbReference type="Proteomes" id="UP000324222">
    <property type="component" value="Unassembled WGS sequence"/>
</dbReference>
<dbReference type="EMBL" id="VSRR010025545">
    <property type="protein sequence ID" value="MPC66945.1"/>
    <property type="molecule type" value="Genomic_DNA"/>
</dbReference>
<comment type="caution">
    <text evidence="1">The sequence shown here is derived from an EMBL/GenBank/DDBJ whole genome shotgun (WGS) entry which is preliminary data.</text>
</comment>
<name>A0A5B7HBD5_PORTR</name>